<name>A0ABZ1YV75_9NOCA</name>
<keyword evidence="4" id="KW-1185">Reference proteome</keyword>
<dbReference type="Proteomes" id="UP001432062">
    <property type="component" value="Chromosome"/>
</dbReference>
<evidence type="ECO:0000313" key="4">
    <source>
        <dbReference type="Proteomes" id="UP001432062"/>
    </source>
</evidence>
<dbReference type="Pfam" id="PF14451">
    <property type="entry name" value="Ub-Mut7C"/>
    <property type="match status" value="1"/>
</dbReference>
<sequence>MTASVEPRVYAELNDFVPLAARCAAQLRPIRPHQTVKDIVEAAGIPHAEVDRMLVNGESVAFGHHPRPGDRLAAYPIVETLVLAAISIGWLGRAKHVRVG</sequence>
<feature type="transmembrane region" description="Helical" evidence="1">
    <location>
        <begin position="72"/>
        <end position="92"/>
    </location>
</feature>
<protein>
    <recommendedName>
        <fullName evidence="2">Ubiquitin Mut7-C domain-containing protein</fullName>
    </recommendedName>
</protein>
<dbReference type="RefSeq" id="WP_327099335.1">
    <property type="nucleotide sequence ID" value="NZ_CP109149.1"/>
</dbReference>
<keyword evidence="1" id="KW-1133">Transmembrane helix</keyword>
<keyword evidence="1" id="KW-0472">Membrane</keyword>
<dbReference type="EMBL" id="CP109441">
    <property type="protein sequence ID" value="WUV46076.1"/>
    <property type="molecule type" value="Genomic_DNA"/>
</dbReference>
<feature type="domain" description="Ubiquitin Mut7-C" evidence="2">
    <location>
        <begin position="5"/>
        <end position="80"/>
    </location>
</feature>
<organism evidence="3 4">
    <name type="scientific">Nocardia vinacea</name>
    <dbReference type="NCBI Taxonomy" id="96468"/>
    <lineage>
        <taxon>Bacteria</taxon>
        <taxon>Bacillati</taxon>
        <taxon>Actinomycetota</taxon>
        <taxon>Actinomycetes</taxon>
        <taxon>Mycobacteriales</taxon>
        <taxon>Nocardiaceae</taxon>
        <taxon>Nocardia</taxon>
    </lineage>
</organism>
<accession>A0ABZ1YV75</accession>
<reference evidence="3" key="1">
    <citation type="submission" date="2022-10" db="EMBL/GenBank/DDBJ databases">
        <title>The complete genomes of actinobacterial strains from the NBC collection.</title>
        <authorList>
            <person name="Joergensen T.S."/>
            <person name="Alvarez Arevalo M."/>
            <person name="Sterndorff E.B."/>
            <person name="Faurdal D."/>
            <person name="Vuksanovic O."/>
            <person name="Mourched A.-S."/>
            <person name="Charusanti P."/>
            <person name="Shaw S."/>
            <person name="Blin K."/>
            <person name="Weber T."/>
        </authorList>
    </citation>
    <scope>NUCLEOTIDE SEQUENCE</scope>
    <source>
        <strain evidence="3">NBC_01482</strain>
    </source>
</reference>
<proteinExistence type="predicted"/>
<dbReference type="InterPro" id="IPR027798">
    <property type="entry name" value="Ub_Mut7C"/>
</dbReference>
<evidence type="ECO:0000259" key="2">
    <source>
        <dbReference type="Pfam" id="PF14451"/>
    </source>
</evidence>
<gene>
    <name evidence="3" type="ORF">OG563_44590</name>
</gene>
<evidence type="ECO:0000313" key="3">
    <source>
        <dbReference type="EMBL" id="WUV46076.1"/>
    </source>
</evidence>
<keyword evidence="1" id="KW-0812">Transmembrane</keyword>
<evidence type="ECO:0000256" key="1">
    <source>
        <dbReference type="SAM" id="Phobius"/>
    </source>
</evidence>